<reference evidence="2 3" key="1">
    <citation type="submission" date="2018-06" db="EMBL/GenBank/DDBJ databases">
        <title>Mucibacter soli gen. nov., sp. nov., a new member of the family Chitinophagaceae producing mucin.</title>
        <authorList>
            <person name="Kim M.-K."/>
            <person name="Park S."/>
            <person name="Kim T.-S."/>
            <person name="Joung Y."/>
            <person name="Han J.-H."/>
            <person name="Kim S.B."/>
        </authorList>
    </citation>
    <scope>NUCLEOTIDE SEQUENCE [LARGE SCALE GENOMIC DNA]</scope>
    <source>
        <strain evidence="2 3">R1-15</strain>
    </source>
</reference>
<comment type="caution">
    <text evidence="2">The sequence shown here is derived from an EMBL/GenBank/DDBJ whole genome shotgun (WGS) entry which is preliminary data.</text>
</comment>
<keyword evidence="1" id="KW-0472">Membrane</keyword>
<name>A0A2W2C0E6_9BACT</name>
<feature type="transmembrane region" description="Helical" evidence="1">
    <location>
        <begin position="55"/>
        <end position="76"/>
    </location>
</feature>
<dbReference type="Proteomes" id="UP000248745">
    <property type="component" value="Unassembled WGS sequence"/>
</dbReference>
<organism evidence="2 3">
    <name type="scientific">Taibaiella soli</name>
    <dbReference type="NCBI Taxonomy" id="1649169"/>
    <lineage>
        <taxon>Bacteria</taxon>
        <taxon>Pseudomonadati</taxon>
        <taxon>Bacteroidota</taxon>
        <taxon>Chitinophagia</taxon>
        <taxon>Chitinophagales</taxon>
        <taxon>Chitinophagaceae</taxon>
        <taxon>Taibaiella</taxon>
    </lineage>
</organism>
<proteinExistence type="predicted"/>
<dbReference type="RefSeq" id="WP_110998269.1">
    <property type="nucleotide sequence ID" value="NZ_QKTW01000011.1"/>
</dbReference>
<keyword evidence="1" id="KW-1133">Transmembrane helix</keyword>
<evidence type="ECO:0000256" key="1">
    <source>
        <dbReference type="SAM" id="Phobius"/>
    </source>
</evidence>
<protein>
    <submittedName>
        <fullName evidence="2">Uncharacterized protein</fullName>
    </submittedName>
</protein>
<accession>A0A2W2C0E6</accession>
<gene>
    <name evidence="2" type="ORF">DN068_07400</name>
</gene>
<dbReference type="EMBL" id="QKTW01000011">
    <property type="protein sequence ID" value="PZF73543.1"/>
    <property type="molecule type" value="Genomic_DNA"/>
</dbReference>
<evidence type="ECO:0000313" key="2">
    <source>
        <dbReference type="EMBL" id="PZF73543.1"/>
    </source>
</evidence>
<evidence type="ECO:0000313" key="3">
    <source>
        <dbReference type="Proteomes" id="UP000248745"/>
    </source>
</evidence>
<sequence>MSSEIKYNWGKDFVLIDLGNRIETRIRILFWAEFLFTYGMASIFLLQSLPLGKHWMHWSTGLGAAILYLLAAYRFLSRMYFREKILIEKDHLTLLQQTFLRRKVQHYDWKYVGPLHYVGKDSKTDHPLKGKNFDYFGFETHEHLIQNLHQDGSLYFNYEGFPVRFAKGVYSWHAEEIVRMMKLYMGDVLQLGAEWAYMMQEHEWDDNLNN</sequence>
<dbReference type="AlphaFoldDB" id="A0A2W2C0E6"/>
<dbReference type="OrthoDB" id="669644at2"/>
<keyword evidence="1" id="KW-0812">Transmembrane</keyword>
<keyword evidence="3" id="KW-1185">Reference proteome</keyword>
<feature type="transmembrane region" description="Helical" evidence="1">
    <location>
        <begin position="28"/>
        <end position="49"/>
    </location>
</feature>